<keyword evidence="2" id="KW-0732">Signal</keyword>
<feature type="region of interest" description="Disordered" evidence="1">
    <location>
        <begin position="19"/>
        <end position="42"/>
    </location>
</feature>
<proteinExistence type="predicted"/>
<gene>
    <name evidence="3" type="ORF">B2J93_1400</name>
</gene>
<evidence type="ECO:0000313" key="4">
    <source>
        <dbReference type="Proteomes" id="UP000242519"/>
    </source>
</evidence>
<organism evidence="3 4">
    <name type="scientific">Diplocarpon coronariae</name>
    <dbReference type="NCBI Taxonomy" id="2795749"/>
    <lineage>
        <taxon>Eukaryota</taxon>
        <taxon>Fungi</taxon>
        <taxon>Dikarya</taxon>
        <taxon>Ascomycota</taxon>
        <taxon>Pezizomycotina</taxon>
        <taxon>Leotiomycetes</taxon>
        <taxon>Helotiales</taxon>
        <taxon>Drepanopezizaceae</taxon>
        <taxon>Diplocarpon</taxon>
    </lineage>
</organism>
<dbReference type="InterPro" id="IPR020301">
    <property type="entry name" value="Mrx7"/>
</dbReference>
<evidence type="ECO:0000256" key="1">
    <source>
        <dbReference type="SAM" id="MobiDB-lite"/>
    </source>
</evidence>
<comment type="caution">
    <text evidence="3">The sequence shown here is derived from an EMBL/GenBank/DDBJ whole genome shotgun (WGS) entry which is preliminary data.</text>
</comment>
<dbReference type="InParanoid" id="A0A218Z8X7"/>
<dbReference type="Pfam" id="PF10906">
    <property type="entry name" value="Mrx7"/>
    <property type="match status" value="1"/>
</dbReference>
<dbReference type="Proteomes" id="UP000242519">
    <property type="component" value="Unassembled WGS sequence"/>
</dbReference>
<reference evidence="3 4" key="1">
    <citation type="submission" date="2017-04" db="EMBL/GenBank/DDBJ databases">
        <title>Draft genome sequence of Marssonina coronaria NL1: causal agent of apple blotch.</title>
        <authorList>
            <person name="Cheng Q."/>
        </authorList>
    </citation>
    <scope>NUCLEOTIDE SEQUENCE [LARGE SCALE GENOMIC DNA]</scope>
    <source>
        <strain evidence="3 4">NL1</strain>
    </source>
</reference>
<sequence length="121" mass="14150">MAWIRLLEVWLTAKVRSALPPSSRRQREPHISHTSLPDDTFHDLQPSYPVANLAQLLSSPAFHRAVKKIHKKVQEVKRGEKLIDPAETTNTCMERRKLDPQRFLRHYLDELKDQFKGTTKK</sequence>
<dbReference type="OrthoDB" id="4138121at2759"/>
<keyword evidence="4" id="KW-1185">Reference proteome</keyword>
<name>A0A218Z8X7_9HELO</name>
<feature type="chain" id="PRO_5012262204" evidence="2">
    <location>
        <begin position="18"/>
        <end position="121"/>
    </location>
</feature>
<dbReference type="AlphaFoldDB" id="A0A218Z8X7"/>
<protein>
    <submittedName>
        <fullName evidence="3">Uncharacterized protein</fullName>
    </submittedName>
</protein>
<dbReference type="EMBL" id="MZNU01000102">
    <property type="protein sequence ID" value="OWP04541.1"/>
    <property type="molecule type" value="Genomic_DNA"/>
</dbReference>
<evidence type="ECO:0000313" key="3">
    <source>
        <dbReference type="EMBL" id="OWP04541.1"/>
    </source>
</evidence>
<evidence type="ECO:0000256" key="2">
    <source>
        <dbReference type="SAM" id="SignalP"/>
    </source>
</evidence>
<accession>A0A218Z8X7</accession>
<feature type="signal peptide" evidence="2">
    <location>
        <begin position="1"/>
        <end position="17"/>
    </location>
</feature>